<gene>
    <name evidence="1" type="ORF">OWV82_011191</name>
</gene>
<evidence type="ECO:0000313" key="2">
    <source>
        <dbReference type="Proteomes" id="UP001164539"/>
    </source>
</evidence>
<dbReference type="EMBL" id="CM051399">
    <property type="protein sequence ID" value="KAJ4716129.1"/>
    <property type="molecule type" value="Genomic_DNA"/>
</dbReference>
<dbReference type="Proteomes" id="UP001164539">
    <property type="component" value="Chromosome 6"/>
</dbReference>
<evidence type="ECO:0000313" key="1">
    <source>
        <dbReference type="EMBL" id="KAJ4716129.1"/>
    </source>
</evidence>
<reference evidence="1 2" key="1">
    <citation type="journal article" date="2023" name="Science">
        <title>Complex scaffold remodeling in plant triterpene biosynthesis.</title>
        <authorList>
            <person name="De La Pena R."/>
            <person name="Hodgson H."/>
            <person name="Liu J.C."/>
            <person name="Stephenson M.J."/>
            <person name="Martin A.C."/>
            <person name="Owen C."/>
            <person name="Harkess A."/>
            <person name="Leebens-Mack J."/>
            <person name="Jimenez L.E."/>
            <person name="Osbourn A."/>
            <person name="Sattely E.S."/>
        </authorList>
    </citation>
    <scope>NUCLEOTIDE SEQUENCE [LARGE SCALE GENOMIC DNA]</scope>
    <source>
        <strain evidence="2">cv. JPN11</strain>
        <tissue evidence="1">Leaf</tissue>
    </source>
</reference>
<keyword evidence="2" id="KW-1185">Reference proteome</keyword>
<proteinExistence type="predicted"/>
<comment type="caution">
    <text evidence="1">The sequence shown here is derived from an EMBL/GenBank/DDBJ whole genome shotgun (WGS) entry which is preliminary data.</text>
</comment>
<organism evidence="1 2">
    <name type="scientific">Melia azedarach</name>
    <name type="common">Chinaberry tree</name>
    <dbReference type="NCBI Taxonomy" id="155640"/>
    <lineage>
        <taxon>Eukaryota</taxon>
        <taxon>Viridiplantae</taxon>
        <taxon>Streptophyta</taxon>
        <taxon>Embryophyta</taxon>
        <taxon>Tracheophyta</taxon>
        <taxon>Spermatophyta</taxon>
        <taxon>Magnoliopsida</taxon>
        <taxon>eudicotyledons</taxon>
        <taxon>Gunneridae</taxon>
        <taxon>Pentapetalae</taxon>
        <taxon>rosids</taxon>
        <taxon>malvids</taxon>
        <taxon>Sapindales</taxon>
        <taxon>Meliaceae</taxon>
        <taxon>Melia</taxon>
    </lineage>
</organism>
<name>A0ACC1XZL4_MELAZ</name>
<accession>A0ACC1XZL4</accession>
<sequence>MSESPDRSSSTLVCGEDAGDMVSCDTTDNTWISHHESPPPPPPYDGDDDSTISSLIECESHHMLSPDYLQRCRERTVFVTARQDSINWILKVHAYYRFRPVTALLSVNYFDRFLSSHSLPQANGWPFQLLSVACLSLAAKMEEPKVPLLLDLQVFEPRFVFEPKTIQRMELRVMSILNWKLNSFTPFDYLHYFFSKLPSSSSKPDSFSRVFSSSSDLILGTTRVVDFLGYPPSTIAAAAVLCAAGVSVDLPAIFPERVNKEMVRSCHQLMEEYLIDTCPLDQLKDRIAEPQVAPPSPVGVLDAAACGSCDTRSENPGSSSQAPAAAQAEQPAKRPRSSAPDV</sequence>
<protein>
    <submittedName>
        <fullName evidence="1">Cyclin-D1-1-like</fullName>
    </submittedName>
</protein>